<dbReference type="SUPFAM" id="SSF49373">
    <property type="entry name" value="Invasin/intimin cell-adhesion fragments"/>
    <property type="match status" value="2"/>
</dbReference>
<reference evidence="3 4" key="1">
    <citation type="submission" date="2022-05" db="EMBL/GenBank/DDBJ databases">
        <authorList>
            <person name="Park J.-S."/>
        </authorList>
    </citation>
    <scope>NUCLEOTIDE SEQUENCE [LARGE SCALE GENOMIC DNA]</scope>
    <source>
        <strain evidence="3 4">2012CJ35-5</strain>
    </source>
</reference>
<proteinExistence type="predicted"/>
<dbReference type="RefSeq" id="WP_249657326.1">
    <property type="nucleotide sequence ID" value="NZ_JAMFMA010000002.1"/>
</dbReference>
<dbReference type="Proteomes" id="UP001203607">
    <property type="component" value="Unassembled WGS sequence"/>
</dbReference>
<dbReference type="Pfam" id="PF02368">
    <property type="entry name" value="Big_2"/>
    <property type="match status" value="2"/>
</dbReference>
<dbReference type="SUPFAM" id="SSF63829">
    <property type="entry name" value="Calcium-dependent phosphotriesterase"/>
    <property type="match status" value="1"/>
</dbReference>
<dbReference type="InterPro" id="IPR008964">
    <property type="entry name" value="Invasin/intimin_cell_adhesion"/>
</dbReference>
<name>A0ABT0PUM0_9FLAO</name>
<evidence type="ECO:0000313" key="4">
    <source>
        <dbReference type="Proteomes" id="UP001203607"/>
    </source>
</evidence>
<sequence>MKRIAYLGLVLLCFGFLVHSCGKDDTPDTPDPGSNPDPVTAIELDKTSLQMYPFAFYKESLAVTTDIGSAAVTWTSSNTAVATVNSSGEVTPLSIGTATITATVDEAIATCSVSVLDGPVNTLTLDNTALELSTNDTASLNLTIDADVDQTSSPVWASDDEAVATVDQTGLITASGSGTATISVTVDNKTVAATITVNPNVYVVGQTNDEATLWVNGNSTKLTVPDGSTTSYANDIYVTASGSQYIVGSIYDGSKYQAAIWIDGIPKILNQVGFHHGNAHSVTVFESNYYVAGYRWSGGFNEGIIWDGINEHLVESEEINQKLYSIAANENGIYAVGYEYNSQPSIHKAKLWELNGSSTVLDENDMGAEANGMFITKNDDIYVAGRILEGGNVKARRWMVNGPTSDLDTASDTSAKDIFVDDGVVYTIGTTNENGKYATKLWVHEEEFNLSNNNSINFYASDLKVDKSDKKVYVTGSQASEGPNWAARLWIKNGESIFEQDLSNGYETSRANAVFIK</sequence>
<accession>A0ABT0PUM0</accession>
<protein>
    <submittedName>
        <fullName evidence="3">Ig-like domain-containing protein</fullName>
    </submittedName>
</protein>
<feature type="chain" id="PRO_5047450277" evidence="1">
    <location>
        <begin position="21"/>
        <end position="517"/>
    </location>
</feature>
<dbReference type="Gene3D" id="2.60.40.1080">
    <property type="match status" value="2"/>
</dbReference>
<keyword evidence="4" id="KW-1185">Reference proteome</keyword>
<evidence type="ECO:0000259" key="2">
    <source>
        <dbReference type="SMART" id="SM00635"/>
    </source>
</evidence>
<dbReference type="EMBL" id="JAMFMA010000002">
    <property type="protein sequence ID" value="MCL6274138.1"/>
    <property type="molecule type" value="Genomic_DNA"/>
</dbReference>
<feature type="domain" description="BIG2" evidence="2">
    <location>
        <begin position="119"/>
        <end position="196"/>
    </location>
</feature>
<organism evidence="3 4">
    <name type="scientific">Flagellimonas spongiicola</name>
    <dbReference type="NCBI Taxonomy" id="2942208"/>
    <lineage>
        <taxon>Bacteria</taxon>
        <taxon>Pseudomonadati</taxon>
        <taxon>Bacteroidota</taxon>
        <taxon>Flavobacteriia</taxon>
        <taxon>Flavobacteriales</taxon>
        <taxon>Flavobacteriaceae</taxon>
        <taxon>Flagellimonas</taxon>
    </lineage>
</organism>
<comment type="caution">
    <text evidence="3">The sequence shown here is derived from an EMBL/GenBank/DDBJ whole genome shotgun (WGS) entry which is preliminary data.</text>
</comment>
<keyword evidence="1" id="KW-0732">Signal</keyword>
<feature type="signal peptide" evidence="1">
    <location>
        <begin position="1"/>
        <end position="20"/>
    </location>
</feature>
<dbReference type="InterPro" id="IPR003343">
    <property type="entry name" value="Big_2"/>
</dbReference>
<feature type="domain" description="BIG2" evidence="2">
    <location>
        <begin position="38"/>
        <end position="114"/>
    </location>
</feature>
<evidence type="ECO:0000313" key="3">
    <source>
        <dbReference type="EMBL" id="MCL6274138.1"/>
    </source>
</evidence>
<gene>
    <name evidence="3" type="ORF">M3P19_08955</name>
</gene>
<dbReference type="SMART" id="SM00635">
    <property type="entry name" value="BID_2"/>
    <property type="match status" value="2"/>
</dbReference>
<evidence type="ECO:0000256" key="1">
    <source>
        <dbReference type="SAM" id="SignalP"/>
    </source>
</evidence>